<dbReference type="GO" id="GO:0005681">
    <property type="term" value="C:spliceosomal complex"/>
    <property type="evidence" value="ECO:0007669"/>
    <property type="project" value="UniProtKB-KW"/>
</dbReference>
<feature type="compositionally biased region" description="Basic and acidic residues" evidence="11">
    <location>
        <begin position="1"/>
        <end position="14"/>
    </location>
</feature>
<evidence type="ECO:0000256" key="3">
    <source>
        <dbReference type="ARBA" id="ARBA00010362"/>
    </source>
</evidence>
<evidence type="ECO:0000256" key="8">
    <source>
        <dbReference type="ARBA" id="ARBA00023242"/>
    </source>
</evidence>
<feature type="compositionally biased region" description="Basic and acidic residues" evidence="11">
    <location>
        <begin position="98"/>
        <end position="111"/>
    </location>
</feature>
<dbReference type="GO" id="GO:0008380">
    <property type="term" value="P:RNA splicing"/>
    <property type="evidence" value="ECO:0007669"/>
    <property type="project" value="UniProtKB-KW"/>
</dbReference>
<evidence type="ECO:0000256" key="4">
    <source>
        <dbReference type="ARBA" id="ARBA00022490"/>
    </source>
</evidence>
<evidence type="ECO:0000313" key="14">
    <source>
        <dbReference type="RefSeq" id="XP_019634865.1"/>
    </source>
</evidence>
<dbReference type="Proteomes" id="UP000515135">
    <property type="component" value="Unplaced"/>
</dbReference>
<dbReference type="Pfam" id="PF15264">
    <property type="entry name" value="TSSC4"/>
    <property type="match status" value="1"/>
</dbReference>
<evidence type="ECO:0000256" key="10">
    <source>
        <dbReference type="ARBA" id="ARBA00045970"/>
    </source>
</evidence>
<dbReference type="GO" id="GO:0005737">
    <property type="term" value="C:cytoplasm"/>
    <property type="evidence" value="ECO:0007669"/>
    <property type="project" value="UniProtKB-SubCell"/>
</dbReference>
<dbReference type="PANTHER" id="PTHR13445">
    <property type="entry name" value="TUMOR SUPPRESSING SUBTRANSFERABLE CANDIDATE 4 TSSC4"/>
    <property type="match status" value="1"/>
</dbReference>
<keyword evidence="6" id="KW-0747">Spliceosome</keyword>
<evidence type="ECO:0000256" key="5">
    <source>
        <dbReference type="ARBA" id="ARBA00022664"/>
    </source>
</evidence>
<sequence>MSGKQDEEKEREGYSIHNPGNPDFQRRMASAFGNLEQLNPGARPQEPRDTRGGNPWQRPPVPDYVVNPNRWTRYSLQEEEDLNDQSNRSAALDFLAELRRRRNDEQPRNIFDDSDSKDEEEEEEEEEEDEEEEKDDGERKKEGEEKKEEKKGTAKQYPPKSSSRSWDPEGRVGRHTLPPPPPMMLINPPLSVHSSLSKRPMQSVPLPKTSGSAALPKAEVRPSVGNTADTAYFRPTFQPRWNRTADLGGTTEAGTATVPPDNGNKPDSAARWMGGTYTMPEYRVGQKRKASRPVRQSAEGGAHKDQPQPAAMALQHLQWYDDDDDEEDDDAVPTGVSWEASAERPSEDTSSHTAKKAKKDIRPRQDD</sequence>
<dbReference type="InterPro" id="IPR029338">
    <property type="entry name" value="TSSC4"/>
</dbReference>
<dbReference type="RefSeq" id="XP_019634864.1">
    <property type="nucleotide sequence ID" value="XM_019779305.1"/>
</dbReference>
<comment type="function">
    <text evidence="10">Protein associated with the U5 snRNP, during its maturation and its post-splicing recycling and which is required for spliceosomal tri-snRNP complex assembly in the nucleus. Has a molecular sequestering activity and transiently hinders SNRNP200 binding sites for constitutive splicing factors that intervene later during the assembly of the spliceosome and splicing. Together with its molecular sequestering activity, may also function as a molecular adapter and placeholder, coordinating the assembly of the U5 snRNP and its association with the U4/U6 di-snRNP.</text>
</comment>
<evidence type="ECO:0000313" key="12">
    <source>
        <dbReference type="Proteomes" id="UP000515135"/>
    </source>
</evidence>
<dbReference type="PANTHER" id="PTHR13445:SF3">
    <property type="entry name" value="U5 SMALL NUCLEAR RIBONUCLEOPROTEIN TSSC4"/>
    <property type="match status" value="1"/>
</dbReference>
<evidence type="ECO:0000256" key="6">
    <source>
        <dbReference type="ARBA" id="ARBA00022728"/>
    </source>
</evidence>
<evidence type="ECO:0000256" key="1">
    <source>
        <dbReference type="ARBA" id="ARBA00004123"/>
    </source>
</evidence>
<dbReference type="AlphaFoldDB" id="A0A6P4ZLF9"/>
<organism evidence="12 13">
    <name type="scientific">Branchiostoma belcheri</name>
    <name type="common">Amphioxus</name>
    <dbReference type="NCBI Taxonomy" id="7741"/>
    <lineage>
        <taxon>Eukaryota</taxon>
        <taxon>Metazoa</taxon>
        <taxon>Chordata</taxon>
        <taxon>Cephalochordata</taxon>
        <taxon>Leptocardii</taxon>
        <taxon>Amphioxiformes</taxon>
        <taxon>Branchiostomatidae</taxon>
        <taxon>Branchiostoma</taxon>
    </lineage>
</organism>
<accession>A0A6P4ZLF9</accession>
<evidence type="ECO:0000256" key="7">
    <source>
        <dbReference type="ARBA" id="ARBA00023187"/>
    </source>
</evidence>
<gene>
    <name evidence="13 14" type="primary">LOC109477864</name>
</gene>
<comment type="subcellular location">
    <subcellularLocation>
        <location evidence="2">Cytoplasm</location>
    </subcellularLocation>
    <subcellularLocation>
        <location evidence="1">Nucleus</location>
    </subcellularLocation>
</comment>
<reference evidence="13 14" key="1">
    <citation type="submission" date="2025-04" db="UniProtKB">
        <authorList>
            <consortium name="RefSeq"/>
        </authorList>
    </citation>
    <scope>IDENTIFICATION</scope>
    <source>
        <tissue evidence="13 14">Gonad</tissue>
    </source>
</reference>
<keyword evidence="4" id="KW-0963">Cytoplasm</keyword>
<dbReference type="OrthoDB" id="1906282at2759"/>
<name>A0A6P4ZLF9_BRABE</name>
<keyword evidence="12" id="KW-1185">Reference proteome</keyword>
<keyword evidence="7" id="KW-0508">mRNA splicing</keyword>
<feature type="compositionally biased region" description="Acidic residues" evidence="11">
    <location>
        <begin position="320"/>
        <end position="331"/>
    </location>
</feature>
<feature type="compositionally biased region" description="Acidic residues" evidence="11">
    <location>
        <begin position="112"/>
        <end position="135"/>
    </location>
</feature>
<dbReference type="KEGG" id="bbel:109477864"/>
<dbReference type="GeneID" id="109477864"/>
<evidence type="ECO:0000256" key="2">
    <source>
        <dbReference type="ARBA" id="ARBA00004496"/>
    </source>
</evidence>
<feature type="compositionally biased region" description="Basic and acidic residues" evidence="11">
    <location>
        <begin position="341"/>
        <end position="350"/>
    </location>
</feature>
<comment type="similarity">
    <text evidence="3">Belongs to the TSSC4 family.</text>
</comment>
<evidence type="ECO:0000256" key="9">
    <source>
        <dbReference type="ARBA" id="ARBA00035304"/>
    </source>
</evidence>
<evidence type="ECO:0000313" key="13">
    <source>
        <dbReference type="RefSeq" id="XP_019634864.1"/>
    </source>
</evidence>
<protein>
    <recommendedName>
        <fullName evidence="9">U5 small nuclear ribonucleoprotein TSSC4</fullName>
    </recommendedName>
</protein>
<dbReference type="GO" id="GO:0006397">
    <property type="term" value="P:mRNA processing"/>
    <property type="evidence" value="ECO:0007669"/>
    <property type="project" value="UniProtKB-KW"/>
</dbReference>
<feature type="compositionally biased region" description="Basic and acidic residues" evidence="11">
    <location>
        <begin position="136"/>
        <end position="152"/>
    </location>
</feature>
<evidence type="ECO:0000256" key="11">
    <source>
        <dbReference type="SAM" id="MobiDB-lite"/>
    </source>
</evidence>
<dbReference type="RefSeq" id="XP_019634865.1">
    <property type="nucleotide sequence ID" value="XM_019779306.1"/>
</dbReference>
<keyword evidence="8" id="KW-0539">Nucleus</keyword>
<proteinExistence type="inferred from homology"/>
<feature type="region of interest" description="Disordered" evidence="11">
    <location>
        <begin position="98"/>
        <end position="367"/>
    </location>
</feature>
<keyword evidence="5" id="KW-0507">mRNA processing</keyword>
<feature type="region of interest" description="Disordered" evidence="11">
    <location>
        <begin position="1"/>
        <end position="68"/>
    </location>
</feature>